<dbReference type="EMBL" id="CATQJL010000316">
    <property type="protein sequence ID" value="CAJ0605632.1"/>
    <property type="molecule type" value="Genomic_DNA"/>
</dbReference>
<name>A0AA36MDM8_CYLNA</name>
<sequence length="111" mass="12820">MKFAILAVLVLQVEWALPCTFQREDVLRGAHFRTYFVSEAECFARCLNHQQKCTGFCYRQTGQQCNLLAGGDVEQSYPAAQCYSLHRNSVKPPHYTRKLSFIKKESRWVVA</sequence>
<reference evidence="3" key="1">
    <citation type="submission" date="2023-07" db="EMBL/GenBank/DDBJ databases">
        <authorList>
            <consortium name="CYATHOMIX"/>
        </authorList>
    </citation>
    <scope>NUCLEOTIDE SEQUENCE</scope>
    <source>
        <strain evidence="3">N/A</strain>
    </source>
</reference>
<evidence type="ECO:0000256" key="1">
    <source>
        <dbReference type="SAM" id="SignalP"/>
    </source>
</evidence>
<organism evidence="3 4">
    <name type="scientific">Cylicocyclus nassatus</name>
    <name type="common">Nematode worm</name>
    <dbReference type="NCBI Taxonomy" id="53992"/>
    <lineage>
        <taxon>Eukaryota</taxon>
        <taxon>Metazoa</taxon>
        <taxon>Ecdysozoa</taxon>
        <taxon>Nematoda</taxon>
        <taxon>Chromadorea</taxon>
        <taxon>Rhabditida</taxon>
        <taxon>Rhabditina</taxon>
        <taxon>Rhabditomorpha</taxon>
        <taxon>Strongyloidea</taxon>
        <taxon>Strongylidae</taxon>
        <taxon>Cylicocyclus</taxon>
    </lineage>
</organism>
<dbReference type="InterPro" id="IPR003609">
    <property type="entry name" value="Pan_app"/>
</dbReference>
<dbReference type="Proteomes" id="UP001176961">
    <property type="component" value="Unassembled WGS sequence"/>
</dbReference>
<keyword evidence="1" id="KW-0732">Signal</keyword>
<proteinExistence type="predicted"/>
<dbReference type="Pfam" id="PF00024">
    <property type="entry name" value="PAN_1"/>
    <property type="match status" value="1"/>
</dbReference>
<feature type="signal peptide" evidence="1">
    <location>
        <begin position="1"/>
        <end position="18"/>
    </location>
</feature>
<dbReference type="AlphaFoldDB" id="A0AA36MDM8"/>
<evidence type="ECO:0000259" key="2">
    <source>
        <dbReference type="Pfam" id="PF00024"/>
    </source>
</evidence>
<accession>A0AA36MDM8</accession>
<gene>
    <name evidence="3" type="ORF">CYNAS_LOCUS17615</name>
</gene>
<keyword evidence="4" id="KW-1185">Reference proteome</keyword>
<feature type="domain" description="Apple" evidence="2">
    <location>
        <begin position="25"/>
        <end position="74"/>
    </location>
</feature>
<protein>
    <recommendedName>
        <fullName evidence="2">Apple domain-containing protein</fullName>
    </recommendedName>
</protein>
<evidence type="ECO:0000313" key="3">
    <source>
        <dbReference type="EMBL" id="CAJ0605632.1"/>
    </source>
</evidence>
<comment type="caution">
    <text evidence="3">The sequence shown here is derived from an EMBL/GenBank/DDBJ whole genome shotgun (WGS) entry which is preliminary data.</text>
</comment>
<evidence type="ECO:0000313" key="4">
    <source>
        <dbReference type="Proteomes" id="UP001176961"/>
    </source>
</evidence>
<feature type="chain" id="PRO_5041386990" description="Apple domain-containing protein" evidence="1">
    <location>
        <begin position="19"/>
        <end position="111"/>
    </location>
</feature>